<reference evidence="3" key="1">
    <citation type="submission" date="2021-04" db="EMBL/GenBank/DDBJ databases">
        <title>The genome sequence of Ideonella sp. 4Y11.</title>
        <authorList>
            <person name="Liu Y."/>
        </authorList>
    </citation>
    <scope>NUCLEOTIDE SEQUENCE</scope>
    <source>
        <strain evidence="3">4Y11</strain>
    </source>
</reference>
<dbReference type="PANTHER" id="PTHR10900:SF77">
    <property type="entry name" value="FI19380P1"/>
    <property type="match status" value="1"/>
</dbReference>
<organism evidence="3 4">
    <name type="scientific">Ideonella aquatica</name>
    <dbReference type="NCBI Taxonomy" id="2824119"/>
    <lineage>
        <taxon>Bacteria</taxon>
        <taxon>Pseudomonadati</taxon>
        <taxon>Pseudomonadota</taxon>
        <taxon>Betaproteobacteria</taxon>
        <taxon>Burkholderiales</taxon>
        <taxon>Sphaerotilaceae</taxon>
        <taxon>Ideonella</taxon>
    </lineage>
</organism>
<feature type="domain" description="FAS1" evidence="2">
    <location>
        <begin position="176"/>
        <end position="311"/>
    </location>
</feature>
<dbReference type="PROSITE" id="PS50213">
    <property type="entry name" value="FAS1"/>
    <property type="match status" value="2"/>
</dbReference>
<evidence type="ECO:0000313" key="3">
    <source>
        <dbReference type="EMBL" id="MBQ0961383.1"/>
    </source>
</evidence>
<dbReference type="Gene3D" id="2.30.180.10">
    <property type="entry name" value="FAS1 domain"/>
    <property type="match status" value="2"/>
</dbReference>
<accession>A0A940YJG5</accession>
<evidence type="ECO:0000259" key="2">
    <source>
        <dbReference type="PROSITE" id="PS50213"/>
    </source>
</evidence>
<dbReference type="EMBL" id="JAGQDE010000027">
    <property type="protein sequence ID" value="MBQ0961383.1"/>
    <property type="molecule type" value="Genomic_DNA"/>
</dbReference>
<dbReference type="InterPro" id="IPR036378">
    <property type="entry name" value="FAS1_dom_sf"/>
</dbReference>
<feature type="chain" id="PRO_5037627473" evidence="1">
    <location>
        <begin position="25"/>
        <end position="313"/>
    </location>
</feature>
<dbReference type="InterPro" id="IPR000782">
    <property type="entry name" value="FAS1_domain"/>
</dbReference>
<dbReference type="SUPFAM" id="SSF82153">
    <property type="entry name" value="FAS1 domain"/>
    <property type="match status" value="2"/>
</dbReference>
<dbReference type="InterPro" id="IPR050904">
    <property type="entry name" value="Adhesion/Biosynth-related"/>
</dbReference>
<dbReference type="FunFam" id="2.30.180.10:FF:000032">
    <property type="entry name" value="Fasciclin domain-containing protein, putative"/>
    <property type="match status" value="2"/>
</dbReference>
<feature type="signal peptide" evidence="1">
    <location>
        <begin position="1"/>
        <end position="24"/>
    </location>
</feature>
<dbReference type="RefSeq" id="WP_210804062.1">
    <property type="nucleotide sequence ID" value="NZ_JAGQDE010000027.1"/>
</dbReference>
<dbReference type="GO" id="GO:0005615">
    <property type="term" value="C:extracellular space"/>
    <property type="evidence" value="ECO:0007669"/>
    <property type="project" value="TreeGrafter"/>
</dbReference>
<evidence type="ECO:0000256" key="1">
    <source>
        <dbReference type="SAM" id="SignalP"/>
    </source>
</evidence>
<protein>
    <submittedName>
        <fullName evidence="3">Fasciclin domain-containing protein</fullName>
    </submittedName>
</protein>
<proteinExistence type="predicted"/>
<dbReference type="AlphaFoldDB" id="A0A940YJG5"/>
<dbReference type="PROSITE" id="PS51257">
    <property type="entry name" value="PROKAR_LIPOPROTEIN"/>
    <property type="match status" value="1"/>
</dbReference>
<keyword evidence="4" id="KW-1185">Reference proteome</keyword>
<dbReference type="Pfam" id="PF02469">
    <property type="entry name" value="Fasciclin"/>
    <property type="match status" value="2"/>
</dbReference>
<dbReference type="SMART" id="SM00554">
    <property type="entry name" value="FAS1"/>
    <property type="match status" value="2"/>
</dbReference>
<keyword evidence="1" id="KW-0732">Signal</keyword>
<name>A0A940YJG5_9BURK</name>
<dbReference type="PANTHER" id="PTHR10900">
    <property type="entry name" value="PERIOSTIN-RELATED"/>
    <property type="match status" value="1"/>
</dbReference>
<gene>
    <name evidence="3" type="ORF">KAK06_20675</name>
</gene>
<feature type="domain" description="FAS1" evidence="2">
    <location>
        <begin position="29"/>
        <end position="167"/>
    </location>
</feature>
<evidence type="ECO:0000313" key="4">
    <source>
        <dbReference type="Proteomes" id="UP000678374"/>
    </source>
</evidence>
<dbReference type="Proteomes" id="UP000678374">
    <property type="component" value="Unassembled WGS sequence"/>
</dbReference>
<comment type="caution">
    <text evidence="3">The sequence shown here is derived from an EMBL/GenBank/DDBJ whole genome shotgun (WGS) entry which is preliminary data.</text>
</comment>
<sequence>MNRLTRRAALASSVALLAGLTACGGSDSDPTLLSLTQIDPQLSILAEAIEAAGLQSALTAAGPSTLLAPTNTAFASLLAELGVDKATLLSNKALLNAVLTYHVIGGRVTAADVPLGSPIEPVGGGFFKAEASGSTLVFTDGRNRRSTVLQADLHASNGVVHVVDKVLLPANQDIVATAVAAGAGSPPEFTILVEAVQAAGLVSALQADGPFTVFAPTDAAFAALLTELGISKAALLADTALLTQVLTYHVVPSLVLKAQVPVGSAITTLQGGSFTVDSSLKITDARGRQAGIVATDVLTSNGVIHVIDRVILP</sequence>